<dbReference type="Proteomes" id="UP001163603">
    <property type="component" value="Chromosome 5"/>
</dbReference>
<sequence length="161" mass="17985">MTRTRSLFKELDESQKLEVRLRDNKQIQVKGKGTISITSHGKVKLLNNVLFVPSLTHNLLSIGQLMVSGYCIVFDDGSCVIKDKKSGQIIATVKMASNKMFPLEVSTVEDFALIAKGCSEAKLWHLRYGHLNINGLKLLSKKEMVFGLPRIDNLDFCEGCV</sequence>
<proteinExistence type="predicted"/>
<accession>A0ACC0YSK0</accession>
<dbReference type="EMBL" id="CM047740">
    <property type="protein sequence ID" value="KAJ0041452.1"/>
    <property type="molecule type" value="Genomic_DNA"/>
</dbReference>
<organism evidence="1 2">
    <name type="scientific">Pistacia integerrima</name>
    <dbReference type="NCBI Taxonomy" id="434235"/>
    <lineage>
        <taxon>Eukaryota</taxon>
        <taxon>Viridiplantae</taxon>
        <taxon>Streptophyta</taxon>
        <taxon>Embryophyta</taxon>
        <taxon>Tracheophyta</taxon>
        <taxon>Spermatophyta</taxon>
        <taxon>Magnoliopsida</taxon>
        <taxon>eudicotyledons</taxon>
        <taxon>Gunneridae</taxon>
        <taxon>Pentapetalae</taxon>
        <taxon>rosids</taxon>
        <taxon>malvids</taxon>
        <taxon>Sapindales</taxon>
        <taxon>Anacardiaceae</taxon>
        <taxon>Pistacia</taxon>
    </lineage>
</organism>
<evidence type="ECO:0000313" key="2">
    <source>
        <dbReference type="Proteomes" id="UP001163603"/>
    </source>
</evidence>
<comment type="caution">
    <text evidence="1">The sequence shown here is derived from an EMBL/GenBank/DDBJ whole genome shotgun (WGS) entry which is preliminary data.</text>
</comment>
<reference evidence="2" key="1">
    <citation type="journal article" date="2023" name="G3 (Bethesda)">
        <title>Genome assembly and association tests identify interacting loci associated with vigor, precocity, and sex in interspecific pistachio rootstocks.</title>
        <authorList>
            <person name="Palmer W."/>
            <person name="Jacygrad E."/>
            <person name="Sagayaradj S."/>
            <person name="Cavanaugh K."/>
            <person name="Han R."/>
            <person name="Bertier L."/>
            <person name="Beede B."/>
            <person name="Kafkas S."/>
            <person name="Golino D."/>
            <person name="Preece J."/>
            <person name="Michelmore R."/>
        </authorList>
    </citation>
    <scope>NUCLEOTIDE SEQUENCE [LARGE SCALE GENOMIC DNA]</scope>
</reference>
<keyword evidence="2" id="KW-1185">Reference proteome</keyword>
<protein>
    <submittedName>
        <fullName evidence="1">Uncharacterized protein</fullName>
    </submittedName>
</protein>
<evidence type="ECO:0000313" key="1">
    <source>
        <dbReference type="EMBL" id="KAJ0041452.1"/>
    </source>
</evidence>
<gene>
    <name evidence="1" type="ORF">Pint_28226</name>
</gene>
<name>A0ACC0YSK0_9ROSI</name>